<dbReference type="PANTHER" id="PTHR16151">
    <property type="entry name" value="HAUS AUGMIN-LIKE COMPLEX SUBUNIT 6"/>
    <property type="match status" value="1"/>
</dbReference>
<accession>A0A1X2IKX9</accession>
<dbReference type="EMBL" id="MCGE01000008">
    <property type="protein sequence ID" value="ORZ18439.1"/>
    <property type="molecule type" value="Genomic_DNA"/>
</dbReference>
<feature type="domain" description="HAUS augmin-like complex subunit 6 N-terminal" evidence="2">
    <location>
        <begin position="15"/>
        <end position="234"/>
    </location>
</feature>
<protein>
    <submittedName>
        <fullName evidence="3">HAUS augmin-like complex subunit 6 N-terminus-domain-containing protein</fullName>
    </submittedName>
</protein>
<dbReference type="Proteomes" id="UP000193560">
    <property type="component" value="Unassembled WGS sequence"/>
</dbReference>
<keyword evidence="4" id="KW-1185">Reference proteome</keyword>
<evidence type="ECO:0000256" key="1">
    <source>
        <dbReference type="SAM" id="MobiDB-lite"/>
    </source>
</evidence>
<name>A0A1X2IKX9_9FUNG</name>
<dbReference type="GO" id="GO:0070652">
    <property type="term" value="C:HAUS complex"/>
    <property type="evidence" value="ECO:0007669"/>
    <property type="project" value="InterPro"/>
</dbReference>
<evidence type="ECO:0000313" key="3">
    <source>
        <dbReference type="EMBL" id="ORZ18439.1"/>
    </source>
</evidence>
<dbReference type="InterPro" id="IPR028163">
    <property type="entry name" value="HAUS_6_N"/>
</dbReference>
<dbReference type="GO" id="GO:0051225">
    <property type="term" value="P:spindle assembly"/>
    <property type="evidence" value="ECO:0007669"/>
    <property type="project" value="InterPro"/>
</dbReference>
<evidence type="ECO:0000313" key="4">
    <source>
        <dbReference type="Proteomes" id="UP000193560"/>
    </source>
</evidence>
<dbReference type="InterPro" id="IPR026797">
    <property type="entry name" value="HAUS_6"/>
</dbReference>
<organism evidence="3 4">
    <name type="scientific">Absidia repens</name>
    <dbReference type="NCBI Taxonomy" id="90262"/>
    <lineage>
        <taxon>Eukaryota</taxon>
        <taxon>Fungi</taxon>
        <taxon>Fungi incertae sedis</taxon>
        <taxon>Mucoromycota</taxon>
        <taxon>Mucoromycotina</taxon>
        <taxon>Mucoromycetes</taxon>
        <taxon>Mucorales</taxon>
        <taxon>Cunninghamellaceae</taxon>
        <taxon>Absidia</taxon>
    </lineage>
</organism>
<feature type="compositionally biased region" description="Polar residues" evidence="1">
    <location>
        <begin position="246"/>
        <end position="255"/>
    </location>
</feature>
<dbReference type="AlphaFoldDB" id="A0A1X2IKX9"/>
<feature type="region of interest" description="Disordered" evidence="1">
    <location>
        <begin position="267"/>
        <end position="295"/>
    </location>
</feature>
<dbReference type="Pfam" id="PF14661">
    <property type="entry name" value="HAUS6_N"/>
    <property type="match status" value="1"/>
</dbReference>
<reference evidence="3 4" key="1">
    <citation type="submission" date="2016-07" db="EMBL/GenBank/DDBJ databases">
        <title>Pervasive Adenine N6-methylation of Active Genes in Fungi.</title>
        <authorList>
            <consortium name="DOE Joint Genome Institute"/>
            <person name="Mondo S.J."/>
            <person name="Dannebaum R.O."/>
            <person name="Kuo R.C."/>
            <person name="Labutti K."/>
            <person name="Haridas S."/>
            <person name="Kuo A."/>
            <person name="Salamov A."/>
            <person name="Ahrendt S.R."/>
            <person name="Lipzen A."/>
            <person name="Sullivan W."/>
            <person name="Andreopoulos W.B."/>
            <person name="Clum A."/>
            <person name="Lindquist E."/>
            <person name="Daum C."/>
            <person name="Ramamoorthy G.K."/>
            <person name="Gryganskyi A."/>
            <person name="Culley D."/>
            <person name="Magnuson J.K."/>
            <person name="James T.Y."/>
            <person name="O'Malley M.A."/>
            <person name="Stajich J.E."/>
            <person name="Spatafora J.W."/>
            <person name="Visel A."/>
            <person name="Grigoriev I.V."/>
        </authorList>
    </citation>
    <scope>NUCLEOTIDE SEQUENCE [LARGE SCALE GENOMIC DNA]</scope>
    <source>
        <strain evidence="3 4">NRRL 1336</strain>
    </source>
</reference>
<proteinExistence type="predicted"/>
<feature type="region of interest" description="Disordered" evidence="1">
    <location>
        <begin position="227"/>
        <end position="255"/>
    </location>
</feature>
<comment type="caution">
    <text evidence="3">The sequence shown here is derived from an EMBL/GenBank/DDBJ whole genome shotgun (WGS) entry which is preliminary data.</text>
</comment>
<dbReference type="PANTHER" id="PTHR16151:SF2">
    <property type="entry name" value="HAUS AUGMIN-LIKE COMPLEX SUBUNIT 6"/>
    <property type="match status" value="1"/>
</dbReference>
<dbReference type="GO" id="GO:1990498">
    <property type="term" value="C:mitotic spindle microtubule"/>
    <property type="evidence" value="ECO:0007669"/>
    <property type="project" value="TreeGrafter"/>
</dbReference>
<dbReference type="GO" id="GO:0008017">
    <property type="term" value="F:microtubule binding"/>
    <property type="evidence" value="ECO:0007669"/>
    <property type="project" value="TreeGrafter"/>
</dbReference>
<sequence length="295" mass="34077">MPLHSYEDFSPIQLLLHNLDLLGFDPKHDASSSVFQNITFDTNLFTHQADSTNHRAFECISYFLFWRLDPTQTKVKFSSCWPINEQTASGRVFRMTAYQWFLELQDQGPLSRLPILHRSYFETCQGDTLTYIIMCFSVLVLQTVIDRDLADPKGRPIRLTPSYDTSTRNSNTIQVKRAPPTIPTGDPAAIEKQLHGAIQALAHYTYQQENDFSKWVERARGKAITLKQQIDSEKCRSPTGHDQPHNKTSNPLTNLASLRNRIATLRDDQKQELHRQQERQSDKSSQKKWTPLEEK</sequence>
<dbReference type="OrthoDB" id="5575722at2759"/>
<dbReference type="STRING" id="90262.A0A1X2IKX9"/>
<evidence type="ECO:0000259" key="2">
    <source>
        <dbReference type="Pfam" id="PF14661"/>
    </source>
</evidence>
<gene>
    <name evidence="3" type="ORF">BCR42DRAFT_226994</name>
</gene>